<dbReference type="Proteomes" id="UP000026960">
    <property type="component" value="Chromosome 6"/>
</dbReference>
<evidence type="ECO:0000256" key="2">
    <source>
        <dbReference type="ARBA" id="ARBA00023180"/>
    </source>
</evidence>
<dbReference type="PANTHER" id="PTHR22835:SF237">
    <property type="entry name" value="OS06G0156700 PROTEIN"/>
    <property type="match status" value="1"/>
</dbReference>
<keyword evidence="4" id="KW-1185">Reference proteome</keyword>
<sequence>MFSFGDSLTDTGNICVNMSAAGESYRAHHGAASLQHHLLRPPHLPLLRRRLVFDFLAEGLGLPLLPPSKVIGGDFRRGANMAIVGGTALDFDFFESIGVGFPFWNYGSMNVQLRWFRDLLPSICATAAPQGCRAYLAESPFLFGSLGGNDYNAMVLFGFTVDQARNYTPKIVDQIASGVETSLAAVQARHCRSPSSPSPVAAVRIVYADYYAVVAEMVQAPARLGLRSGIAACCGAGRGEYNWEYEARCGMRGAAACADPSSAVCWDGGHTTEAANRVIAGGWLRGPYCHPPILH</sequence>
<protein>
    <recommendedName>
        <fullName evidence="5">Esterase</fullName>
    </recommendedName>
</protein>
<dbReference type="PaxDb" id="65489-OBART06G01750.1"/>
<dbReference type="EnsemblPlants" id="OBART06G01750.1">
    <property type="protein sequence ID" value="OBART06G01750.1"/>
    <property type="gene ID" value="OBART06G01750"/>
</dbReference>
<proteinExistence type="inferred from homology"/>
<reference evidence="3" key="1">
    <citation type="journal article" date="2009" name="Rice">
        <title>De Novo Next Generation Sequencing of Plant Genomes.</title>
        <authorList>
            <person name="Rounsley S."/>
            <person name="Marri P.R."/>
            <person name="Yu Y."/>
            <person name="He R."/>
            <person name="Sisneros N."/>
            <person name="Goicoechea J.L."/>
            <person name="Lee S.J."/>
            <person name="Angelova A."/>
            <person name="Kudrna D."/>
            <person name="Luo M."/>
            <person name="Affourtit J."/>
            <person name="Desany B."/>
            <person name="Knight J."/>
            <person name="Niazi F."/>
            <person name="Egholm M."/>
            <person name="Wing R.A."/>
        </authorList>
    </citation>
    <scope>NUCLEOTIDE SEQUENCE [LARGE SCALE GENOMIC DNA]</scope>
    <source>
        <strain evidence="3">cv. IRGC 105608</strain>
    </source>
</reference>
<dbReference type="HOGENOM" id="CLU_015101_2_1_1"/>
<dbReference type="STRING" id="65489.A0A0D3GCB2"/>
<accession>A0A0D3GCB2</accession>
<evidence type="ECO:0000313" key="3">
    <source>
        <dbReference type="EnsemblPlants" id="OBART06G01750.1"/>
    </source>
</evidence>
<dbReference type="Gramene" id="OBART06G01750.1">
    <property type="protein sequence ID" value="OBART06G01750.1"/>
    <property type="gene ID" value="OBART06G01750"/>
</dbReference>
<evidence type="ECO:0000256" key="1">
    <source>
        <dbReference type="ARBA" id="ARBA00008668"/>
    </source>
</evidence>
<evidence type="ECO:0008006" key="5">
    <source>
        <dbReference type="Google" id="ProtNLM"/>
    </source>
</evidence>
<reference evidence="3" key="2">
    <citation type="submission" date="2015-03" db="UniProtKB">
        <authorList>
            <consortium name="EnsemblPlants"/>
        </authorList>
    </citation>
    <scope>IDENTIFICATION</scope>
</reference>
<dbReference type="GO" id="GO:0016788">
    <property type="term" value="F:hydrolase activity, acting on ester bonds"/>
    <property type="evidence" value="ECO:0007669"/>
    <property type="project" value="InterPro"/>
</dbReference>
<dbReference type="AlphaFoldDB" id="A0A0D3GCB2"/>
<name>A0A0D3GCB2_9ORYZ</name>
<dbReference type="Pfam" id="PF00657">
    <property type="entry name" value="Lipase_GDSL"/>
    <property type="match status" value="1"/>
</dbReference>
<dbReference type="Gene3D" id="3.40.50.1110">
    <property type="entry name" value="SGNH hydrolase"/>
    <property type="match status" value="2"/>
</dbReference>
<evidence type="ECO:0000313" key="4">
    <source>
        <dbReference type="Proteomes" id="UP000026960"/>
    </source>
</evidence>
<dbReference type="InterPro" id="IPR001087">
    <property type="entry name" value="GDSL"/>
</dbReference>
<comment type="similarity">
    <text evidence="1">Belongs to the 'GDSL' lipolytic enzyme family.</text>
</comment>
<organism evidence="3">
    <name type="scientific">Oryza barthii</name>
    <dbReference type="NCBI Taxonomy" id="65489"/>
    <lineage>
        <taxon>Eukaryota</taxon>
        <taxon>Viridiplantae</taxon>
        <taxon>Streptophyta</taxon>
        <taxon>Embryophyta</taxon>
        <taxon>Tracheophyta</taxon>
        <taxon>Spermatophyta</taxon>
        <taxon>Magnoliopsida</taxon>
        <taxon>Liliopsida</taxon>
        <taxon>Poales</taxon>
        <taxon>Poaceae</taxon>
        <taxon>BOP clade</taxon>
        <taxon>Oryzoideae</taxon>
        <taxon>Oryzeae</taxon>
        <taxon>Oryzinae</taxon>
        <taxon>Oryza</taxon>
    </lineage>
</organism>
<keyword evidence="2" id="KW-0325">Glycoprotein</keyword>
<dbReference type="PANTHER" id="PTHR22835">
    <property type="entry name" value="ZINC FINGER FYVE DOMAIN CONTAINING PROTEIN"/>
    <property type="match status" value="1"/>
</dbReference>
<dbReference type="InterPro" id="IPR036514">
    <property type="entry name" value="SGNH_hydro_sf"/>
</dbReference>